<name>A0A344L3D0_9PSEU</name>
<dbReference type="KEGG" id="aab:A4R43_08450"/>
<keyword evidence="2" id="KW-1185">Reference proteome</keyword>
<evidence type="ECO:0000313" key="2">
    <source>
        <dbReference type="Proteomes" id="UP000250434"/>
    </source>
</evidence>
<organism evidence="1 2">
    <name type="scientific">Amycolatopsis albispora</name>
    <dbReference type="NCBI Taxonomy" id="1804986"/>
    <lineage>
        <taxon>Bacteria</taxon>
        <taxon>Bacillati</taxon>
        <taxon>Actinomycetota</taxon>
        <taxon>Actinomycetes</taxon>
        <taxon>Pseudonocardiales</taxon>
        <taxon>Pseudonocardiaceae</taxon>
        <taxon>Amycolatopsis</taxon>
    </lineage>
</organism>
<gene>
    <name evidence="1" type="ORF">A4R43_08450</name>
</gene>
<accession>A0A344L3D0</accession>
<evidence type="ECO:0000313" key="1">
    <source>
        <dbReference type="EMBL" id="AXB42554.1"/>
    </source>
</evidence>
<dbReference type="Pfam" id="PF13376">
    <property type="entry name" value="OmdA"/>
    <property type="match status" value="1"/>
</dbReference>
<reference evidence="1 2" key="1">
    <citation type="submission" date="2016-04" db="EMBL/GenBank/DDBJ databases">
        <title>Complete genome sequence and analysis of deep-sea sediment isolate, Amycolatopsis sp. WP1.</title>
        <authorList>
            <person name="Wang H."/>
            <person name="Chen S."/>
            <person name="Wu Q."/>
        </authorList>
    </citation>
    <scope>NUCLEOTIDE SEQUENCE [LARGE SCALE GENOMIC DNA]</scope>
    <source>
        <strain evidence="1 2">WP1</strain>
    </source>
</reference>
<dbReference type="RefSeq" id="WP_113691820.1">
    <property type="nucleotide sequence ID" value="NZ_CP015163.1"/>
</dbReference>
<protein>
    <recommendedName>
        <fullName evidence="3">Bacteriocin-protection protein</fullName>
    </recommendedName>
</protein>
<evidence type="ECO:0008006" key="3">
    <source>
        <dbReference type="Google" id="ProtNLM"/>
    </source>
</evidence>
<dbReference type="Proteomes" id="UP000250434">
    <property type="component" value="Chromosome"/>
</dbReference>
<proteinExistence type="predicted"/>
<dbReference type="EMBL" id="CP015163">
    <property type="protein sequence ID" value="AXB42554.1"/>
    <property type="molecule type" value="Genomic_DNA"/>
</dbReference>
<dbReference type="AlphaFoldDB" id="A0A344L3D0"/>
<dbReference type="OrthoDB" id="9796999at2"/>
<sequence length="184" mass="21067">MTTVHATDRNHWRAWLANNCETATEAQLVLHRGPAGLSHAEAVEEALCFGWIDSKSVKRDDHSRYQRFSPRNPDSAWSRVNRERAERLIEQGKMTHHGQALIDHARRTGTWTLLADADNGIIPADLQARFDHEPTAYAHYQAFPPSSQRRILAWILTAKRPETRQRRINRTVELAAANIRANHP</sequence>